<feature type="transmembrane region" description="Helical" evidence="8">
    <location>
        <begin position="12"/>
        <end position="35"/>
    </location>
</feature>
<comment type="similarity">
    <text evidence="2">Belongs to the amino acid-polyamine-organocation (APC) superfamily. Spore germination protein (SGP) (TC 2.A.3.9) family.</text>
</comment>
<dbReference type="EMBL" id="JAAAMV010000031">
    <property type="protein sequence ID" value="NBD27738.1"/>
    <property type="molecule type" value="Genomic_DNA"/>
</dbReference>
<keyword evidence="3" id="KW-0813">Transport</keyword>
<dbReference type="RefSeq" id="WP_161746762.1">
    <property type="nucleotide sequence ID" value="NZ_JAAAMV010000031.1"/>
</dbReference>
<keyword evidence="5 8" id="KW-0812">Transmembrane</keyword>
<evidence type="ECO:0000313" key="9">
    <source>
        <dbReference type="EMBL" id="NBD27738.1"/>
    </source>
</evidence>
<dbReference type="Gene3D" id="1.20.1740.10">
    <property type="entry name" value="Amino acid/polyamine transporter I"/>
    <property type="match status" value="1"/>
</dbReference>
<evidence type="ECO:0000256" key="1">
    <source>
        <dbReference type="ARBA" id="ARBA00004141"/>
    </source>
</evidence>
<feature type="transmembrane region" description="Helical" evidence="8">
    <location>
        <begin position="272"/>
        <end position="298"/>
    </location>
</feature>
<keyword evidence="4" id="KW-0309">Germination</keyword>
<dbReference type="PANTHER" id="PTHR34975">
    <property type="entry name" value="SPORE GERMINATION PROTEIN A2"/>
    <property type="match status" value="1"/>
</dbReference>
<comment type="subcellular location">
    <subcellularLocation>
        <location evidence="1">Membrane</location>
        <topology evidence="1">Multi-pass membrane protein</topology>
    </subcellularLocation>
</comment>
<comment type="caution">
    <text evidence="9">The sequence shown here is derived from an EMBL/GenBank/DDBJ whole genome shotgun (WGS) entry which is preliminary data.</text>
</comment>
<dbReference type="NCBIfam" id="TIGR00912">
    <property type="entry name" value="2A0309"/>
    <property type="match status" value="1"/>
</dbReference>
<sequence length="367" mass="40083">MDTNKPRISIRSFTLIVIFVTIGTSILIAPSGLAAAAKQDAWIAGIVGTVVNVLLVMLYAALAEKFPDQHLAQYADSLLGKWAGALITLIFTLYCFFLGSLMIGSMGFFMTTQLLQDTPVEALMVLFALVVVIALKSGCTVYANAVEIFYPWTAVLMLLLLVCLLPILDPSRLLPVFEFGAKPILKGAYSFYSLQNSVLLMTLYPYVAKGKGRRRALIGGTLAGNFVLVLMTLLCVMMLGAEQTGNNVYPTYLLAKNVSIGGFLERLEGVLIFIWLFSIFVRILISFQAAIVCVSHVLRLQDEKILIWPIMLGGIVLGLMCYSNMVVVQKSIAQSWSTMSLIPLVLIPLLLYLTAAIRKKPQGPLGG</sequence>
<feature type="transmembrane region" description="Helical" evidence="8">
    <location>
        <begin position="122"/>
        <end position="142"/>
    </location>
</feature>
<evidence type="ECO:0000256" key="5">
    <source>
        <dbReference type="ARBA" id="ARBA00022692"/>
    </source>
</evidence>
<dbReference type="Pfam" id="PF03845">
    <property type="entry name" value="Spore_permease"/>
    <property type="match status" value="1"/>
</dbReference>
<feature type="transmembrane region" description="Helical" evidence="8">
    <location>
        <begin position="149"/>
        <end position="168"/>
    </location>
</feature>
<feature type="transmembrane region" description="Helical" evidence="8">
    <location>
        <begin position="41"/>
        <end position="62"/>
    </location>
</feature>
<proteinExistence type="inferred from homology"/>
<dbReference type="InterPro" id="IPR004761">
    <property type="entry name" value="Spore_GerAB"/>
</dbReference>
<evidence type="ECO:0000313" key="10">
    <source>
        <dbReference type="Proteomes" id="UP000665561"/>
    </source>
</evidence>
<feature type="transmembrane region" description="Helical" evidence="8">
    <location>
        <begin position="188"/>
        <end position="207"/>
    </location>
</feature>
<feature type="transmembrane region" description="Helical" evidence="8">
    <location>
        <begin position="305"/>
        <end position="327"/>
    </location>
</feature>
<dbReference type="PANTHER" id="PTHR34975:SF2">
    <property type="entry name" value="SPORE GERMINATION PROTEIN A2"/>
    <property type="match status" value="1"/>
</dbReference>
<reference evidence="9 10" key="1">
    <citation type="submission" date="2020-01" db="EMBL/GenBank/DDBJ databases">
        <title>Paenibacillus soybeanensis sp. nov. isolated from the nodules of soybean (Glycine max(L.) Merr).</title>
        <authorList>
            <person name="Wang H."/>
        </authorList>
    </citation>
    <scope>NUCLEOTIDE SEQUENCE [LARGE SCALE GENOMIC DNA]</scope>
    <source>
        <strain evidence="9 10">T1</strain>
    </source>
</reference>
<feature type="transmembrane region" description="Helical" evidence="8">
    <location>
        <begin position="216"/>
        <end position="241"/>
    </location>
</feature>
<evidence type="ECO:0000256" key="3">
    <source>
        <dbReference type="ARBA" id="ARBA00022448"/>
    </source>
</evidence>
<evidence type="ECO:0000256" key="6">
    <source>
        <dbReference type="ARBA" id="ARBA00022989"/>
    </source>
</evidence>
<gene>
    <name evidence="9" type="ORF">GT019_28030</name>
</gene>
<keyword evidence="10" id="KW-1185">Reference proteome</keyword>
<feature type="transmembrane region" description="Helical" evidence="8">
    <location>
        <begin position="333"/>
        <end position="353"/>
    </location>
</feature>
<feature type="transmembrane region" description="Helical" evidence="8">
    <location>
        <begin position="83"/>
        <end position="110"/>
    </location>
</feature>
<evidence type="ECO:0000256" key="4">
    <source>
        <dbReference type="ARBA" id="ARBA00022544"/>
    </source>
</evidence>
<dbReference type="Proteomes" id="UP000665561">
    <property type="component" value="Unassembled WGS sequence"/>
</dbReference>
<evidence type="ECO:0000256" key="7">
    <source>
        <dbReference type="ARBA" id="ARBA00023136"/>
    </source>
</evidence>
<evidence type="ECO:0000256" key="2">
    <source>
        <dbReference type="ARBA" id="ARBA00007998"/>
    </source>
</evidence>
<accession>A0ABW9XZ94</accession>
<name>A0ABW9XZ94_9BACL</name>
<evidence type="ECO:0000256" key="8">
    <source>
        <dbReference type="SAM" id="Phobius"/>
    </source>
</evidence>
<organism evidence="9 10">
    <name type="scientific">Paenibacillus glycinis</name>
    <dbReference type="NCBI Taxonomy" id="2697035"/>
    <lineage>
        <taxon>Bacteria</taxon>
        <taxon>Bacillati</taxon>
        <taxon>Bacillota</taxon>
        <taxon>Bacilli</taxon>
        <taxon>Bacillales</taxon>
        <taxon>Paenibacillaceae</taxon>
        <taxon>Paenibacillus</taxon>
    </lineage>
</organism>
<keyword evidence="6 8" id="KW-1133">Transmembrane helix</keyword>
<keyword evidence="7 8" id="KW-0472">Membrane</keyword>
<protein>
    <submittedName>
        <fullName evidence="9">Endospore germination permease</fullName>
    </submittedName>
</protein>